<evidence type="ECO:0000256" key="3">
    <source>
        <dbReference type="ARBA" id="ARBA00017984"/>
    </source>
</evidence>
<dbReference type="InterPro" id="IPR004087">
    <property type="entry name" value="KH_dom"/>
</dbReference>
<dbReference type="SUPFAM" id="SSF54791">
    <property type="entry name" value="Eukaryotic type KH-domain (KH-domain type I)"/>
    <property type="match status" value="1"/>
</dbReference>
<evidence type="ECO:0000313" key="19">
    <source>
        <dbReference type="EMBL" id="KAI0297241.1"/>
    </source>
</evidence>
<proteinExistence type="inferred from homology"/>
<keyword evidence="8 14" id="KW-0863">Zinc-finger</keyword>
<organism evidence="19 20">
    <name type="scientific">Multifurca ochricompacta</name>
    <dbReference type="NCBI Taxonomy" id="376703"/>
    <lineage>
        <taxon>Eukaryota</taxon>
        <taxon>Fungi</taxon>
        <taxon>Dikarya</taxon>
        <taxon>Basidiomycota</taxon>
        <taxon>Agaricomycotina</taxon>
        <taxon>Agaricomycetes</taxon>
        <taxon>Russulales</taxon>
        <taxon>Russulaceae</taxon>
        <taxon>Multifurca</taxon>
    </lineage>
</organism>
<evidence type="ECO:0000259" key="18">
    <source>
        <dbReference type="PROSITE" id="PS50158"/>
    </source>
</evidence>
<evidence type="ECO:0000256" key="5">
    <source>
        <dbReference type="ARBA" id="ARBA00022723"/>
    </source>
</evidence>
<feature type="compositionally biased region" description="Low complexity" evidence="17">
    <location>
        <begin position="462"/>
        <end position="474"/>
    </location>
</feature>
<dbReference type="SMART" id="SM00343">
    <property type="entry name" value="ZnF_C2HC"/>
    <property type="match status" value="2"/>
</dbReference>
<dbReference type="Gene3D" id="4.10.60.10">
    <property type="entry name" value="Zinc finger, CCHC-type"/>
    <property type="match status" value="1"/>
</dbReference>
<feature type="region of interest" description="Disordered" evidence="17">
    <location>
        <begin position="438"/>
        <end position="484"/>
    </location>
</feature>
<keyword evidence="4 16" id="KW-0507">mRNA processing</keyword>
<sequence>MWRPATKQITGTNDIPLGGNRRRFGPAPVEESTPPQLAQPSPSAYPRPRDDGLRAMEELQSSTGTPVPADTSRKKRSRWGDAKTDIPGLPTAISAAGVSQAQLDNYAIHLRLEEINRKLRLNDFIPPERERSPSPPPTYDAHGRRTNTREVRYRKKLEDERIRLVDRAMKNDPNFRPPVEYHQQKRSQRPSEKVYIPVKEFPEINFFGLLVGPRGNSLKKMEKESGAKISIRGKGSVKEGKARPDQYAEDAEEDLHCLVLADSEEKVTLCVRLINKVIETAASTPEGQNDHKRNQLRELAALNGTLRDDENQICQNCGGIGHRKYDCPEQRNFTANIICRVCGSAGHMARDCTVNRGANFGVEPVGGSTGGPPSQTMVKGVLDSEYASFMAELGEIVKSGPDSGKGPWGGGAGDIPTSSSNLPPWRRPEVWQSALGTLTTQNTGYRPPQQPGYGGYPGGGAPSYSQPGYSGYPQAPGSGYSQSQDYSNYAQYYQGQYARQTSS</sequence>
<dbReference type="GO" id="GO:0005829">
    <property type="term" value="C:cytosol"/>
    <property type="evidence" value="ECO:0007669"/>
    <property type="project" value="UniProtKB-ARBA"/>
</dbReference>
<evidence type="ECO:0000256" key="2">
    <source>
        <dbReference type="ARBA" id="ARBA00010382"/>
    </source>
</evidence>
<feature type="compositionally biased region" description="Gly residues" evidence="17">
    <location>
        <begin position="452"/>
        <end position="461"/>
    </location>
</feature>
<dbReference type="GO" id="GO:0048024">
    <property type="term" value="P:regulation of mRNA splicing, via spliceosome"/>
    <property type="evidence" value="ECO:0007669"/>
    <property type="project" value="TreeGrafter"/>
</dbReference>
<dbReference type="InterPro" id="IPR001878">
    <property type="entry name" value="Znf_CCHC"/>
</dbReference>
<dbReference type="InterPro" id="IPR055256">
    <property type="entry name" value="KH_1_KHDC4/BBP-like"/>
</dbReference>
<dbReference type="GO" id="GO:0008270">
    <property type="term" value="F:zinc ion binding"/>
    <property type="evidence" value="ECO:0007669"/>
    <property type="project" value="UniProtKB-UniRule"/>
</dbReference>
<dbReference type="InterPro" id="IPR032570">
    <property type="entry name" value="SF1-HH"/>
</dbReference>
<feature type="compositionally biased region" description="Polar residues" evidence="17">
    <location>
        <begin position="33"/>
        <end position="42"/>
    </location>
</feature>
<dbReference type="CDD" id="cd02395">
    <property type="entry name" value="KH-I_BBP"/>
    <property type="match status" value="1"/>
</dbReference>
<comment type="subcellular location">
    <subcellularLocation>
        <location evidence="1 16">Nucleus</location>
    </subcellularLocation>
</comment>
<feature type="domain" description="CCHC-type" evidence="18">
    <location>
        <begin position="339"/>
        <end position="352"/>
    </location>
</feature>
<feature type="region of interest" description="Disordered" evidence="17">
    <location>
        <begin position="170"/>
        <end position="192"/>
    </location>
</feature>
<gene>
    <name evidence="19" type="ORF">B0F90DRAFT_1634877</name>
</gene>
<dbReference type="FunFam" id="4.10.60.10:FF:000030">
    <property type="entry name" value="Branchpoint-bridging protein"/>
    <property type="match status" value="1"/>
</dbReference>
<keyword evidence="7" id="KW-0677">Repeat</keyword>
<name>A0AAD4M0T1_9AGAM</name>
<dbReference type="Gene3D" id="3.30.1370.10">
    <property type="entry name" value="K Homology domain, type 1"/>
    <property type="match status" value="1"/>
</dbReference>
<evidence type="ECO:0000256" key="12">
    <source>
        <dbReference type="ARBA" id="ARBA00023242"/>
    </source>
</evidence>
<comment type="function">
    <text evidence="13 16">Necessary for the splicing of pre-mRNA. Has a role in the recognition of the branch site (5'-UACUAAC-3'), the pyrimidine tract and the 3'-splice site at the 3'-end of introns.</text>
</comment>
<dbReference type="InterPro" id="IPR036875">
    <property type="entry name" value="Znf_CCHC_sf"/>
</dbReference>
<dbReference type="PANTHER" id="PTHR11208">
    <property type="entry name" value="RNA-BINDING PROTEIN RELATED"/>
    <property type="match status" value="1"/>
</dbReference>
<keyword evidence="12 16" id="KW-0539">Nucleus</keyword>
<evidence type="ECO:0000256" key="16">
    <source>
        <dbReference type="RuleBase" id="RU367126"/>
    </source>
</evidence>
<dbReference type="FunFam" id="3.30.1370.10:FF:000024">
    <property type="entry name" value="Branchpoint-bridging protein-like protein"/>
    <property type="match status" value="1"/>
</dbReference>
<dbReference type="InterPro" id="IPR047086">
    <property type="entry name" value="SF1-HH_sf"/>
</dbReference>
<evidence type="ECO:0000256" key="4">
    <source>
        <dbReference type="ARBA" id="ARBA00022664"/>
    </source>
</evidence>
<dbReference type="Proteomes" id="UP001203297">
    <property type="component" value="Unassembled WGS sequence"/>
</dbReference>
<dbReference type="InterPro" id="IPR036612">
    <property type="entry name" value="KH_dom_type_1_sf"/>
</dbReference>
<dbReference type="PANTHER" id="PTHR11208:SF45">
    <property type="entry name" value="SPLICING FACTOR 1"/>
    <property type="match status" value="1"/>
</dbReference>
<accession>A0AAD4M0T1</accession>
<dbReference type="SMART" id="SM00322">
    <property type="entry name" value="KH"/>
    <property type="match status" value="1"/>
</dbReference>
<evidence type="ECO:0000256" key="7">
    <source>
        <dbReference type="ARBA" id="ARBA00022737"/>
    </source>
</evidence>
<dbReference type="GO" id="GO:0000398">
    <property type="term" value="P:mRNA splicing, via spliceosome"/>
    <property type="evidence" value="ECO:0007669"/>
    <property type="project" value="UniProtKB-UniRule"/>
</dbReference>
<evidence type="ECO:0000313" key="20">
    <source>
        <dbReference type="Proteomes" id="UP001203297"/>
    </source>
</evidence>
<dbReference type="Pfam" id="PF16275">
    <property type="entry name" value="SF1-HH"/>
    <property type="match status" value="1"/>
</dbReference>
<keyword evidence="5 16" id="KW-0479">Metal-binding</keyword>
<comment type="similarity">
    <text evidence="2 16">Belongs to the BBP/SF1 family.</text>
</comment>
<evidence type="ECO:0000256" key="9">
    <source>
        <dbReference type="ARBA" id="ARBA00022833"/>
    </source>
</evidence>
<comment type="caution">
    <text evidence="19">The sequence shown here is derived from an EMBL/GenBank/DDBJ whole genome shotgun (WGS) entry which is preliminary data.</text>
</comment>
<dbReference type="GO" id="GO:0045131">
    <property type="term" value="F:pre-mRNA branch point binding"/>
    <property type="evidence" value="ECO:0007669"/>
    <property type="project" value="UniProtKB-UniRule"/>
</dbReference>
<evidence type="ECO:0000256" key="14">
    <source>
        <dbReference type="PROSITE-ProRule" id="PRU00047"/>
    </source>
</evidence>
<evidence type="ECO:0000256" key="6">
    <source>
        <dbReference type="ARBA" id="ARBA00022728"/>
    </source>
</evidence>
<dbReference type="EMBL" id="WTXG01000039">
    <property type="protein sequence ID" value="KAI0297241.1"/>
    <property type="molecule type" value="Genomic_DNA"/>
</dbReference>
<feature type="region of interest" description="Disordered" evidence="17">
    <location>
        <begin position="1"/>
        <end position="88"/>
    </location>
</feature>
<keyword evidence="20" id="KW-1185">Reference proteome</keyword>
<evidence type="ECO:0000256" key="13">
    <source>
        <dbReference type="ARBA" id="ARBA00053279"/>
    </source>
</evidence>
<dbReference type="Gene3D" id="6.10.140.1790">
    <property type="match status" value="1"/>
</dbReference>
<evidence type="ECO:0000256" key="11">
    <source>
        <dbReference type="ARBA" id="ARBA00023187"/>
    </source>
</evidence>
<feature type="compositionally biased region" description="Basic and acidic residues" evidence="17">
    <location>
        <begin position="47"/>
        <end position="57"/>
    </location>
</feature>
<dbReference type="GO" id="GO:0003729">
    <property type="term" value="F:mRNA binding"/>
    <property type="evidence" value="ECO:0007669"/>
    <property type="project" value="TreeGrafter"/>
</dbReference>
<evidence type="ECO:0000256" key="15">
    <source>
        <dbReference type="PROSITE-ProRule" id="PRU00117"/>
    </source>
</evidence>
<dbReference type="GO" id="GO:0000243">
    <property type="term" value="C:commitment complex"/>
    <property type="evidence" value="ECO:0007669"/>
    <property type="project" value="UniProtKB-ARBA"/>
</dbReference>
<keyword evidence="9 16" id="KW-0862">Zinc</keyword>
<feature type="region of interest" description="Disordered" evidence="17">
    <location>
        <begin position="397"/>
        <end position="426"/>
    </location>
</feature>
<keyword evidence="11 16" id="KW-0508">mRNA splicing</keyword>
<feature type="region of interest" description="Disordered" evidence="17">
    <location>
        <begin position="125"/>
        <end position="147"/>
    </location>
</feature>
<dbReference type="SUPFAM" id="SSF57756">
    <property type="entry name" value="Retrovirus zinc finger-like domains"/>
    <property type="match status" value="1"/>
</dbReference>
<dbReference type="PROSITE" id="PS50158">
    <property type="entry name" value="ZF_CCHC"/>
    <property type="match status" value="2"/>
</dbReference>
<evidence type="ECO:0000256" key="17">
    <source>
        <dbReference type="SAM" id="MobiDB-lite"/>
    </source>
</evidence>
<dbReference type="AlphaFoldDB" id="A0AAD4M0T1"/>
<keyword evidence="6 16" id="KW-0747">Spliceosome</keyword>
<evidence type="ECO:0000256" key="10">
    <source>
        <dbReference type="ARBA" id="ARBA00022884"/>
    </source>
</evidence>
<keyword evidence="10 15" id="KW-0694">RNA-binding</keyword>
<evidence type="ECO:0000256" key="8">
    <source>
        <dbReference type="ARBA" id="ARBA00022771"/>
    </source>
</evidence>
<evidence type="ECO:0000256" key="1">
    <source>
        <dbReference type="ARBA" id="ARBA00004123"/>
    </source>
</evidence>
<protein>
    <recommendedName>
        <fullName evidence="3 16">Branchpoint-bridging protein</fullName>
    </recommendedName>
</protein>
<dbReference type="Pfam" id="PF22675">
    <property type="entry name" value="KH-I_KHDC4-BBP"/>
    <property type="match status" value="1"/>
</dbReference>
<dbReference type="InterPro" id="IPR045071">
    <property type="entry name" value="BBP-like"/>
</dbReference>
<feature type="domain" description="CCHC-type" evidence="18">
    <location>
        <begin position="314"/>
        <end position="329"/>
    </location>
</feature>
<dbReference type="Pfam" id="PF00098">
    <property type="entry name" value="zf-CCHC"/>
    <property type="match status" value="2"/>
</dbReference>
<reference evidence="19" key="1">
    <citation type="journal article" date="2022" name="New Phytol.">
        <title>Evolutionary transition to the ectomycorrhizal habit in the genomes of a hyperdiverse lineage of mushroom-forming fungi.</title>
        <authorList>
            <person name="Looney B."/>
            <person name="Miyauchi S."/>
            <person name="Morin E."/>
            <person name="Drula E."/>
            <person name="Courty P.E."/>
            <person name="Kohler A."/>
            <person name="Kuo A."/>
            <person name="LaButti K."/>
            <person name="Pangilinan J."/>
            <person name="Lipzen A."/>
            <person name="Riley R."/>
            <person name="Andreopoulos W."/>
            <person name="He G."/>
            <person name="Johnson J."/>
            <person name="Nolan M."/>
            <person name="Tritt A."/>
            <person name="Barry K.W."/>
            <person name="Grigoriev I.V."/>
            <person name="Nagy L.G."/>
            <person name="Hibbett D."/>
            <person name="Henrissat B."/>
            <person name="Matheny P.B."/>
            <person name="Labbe J."/>
            <person name="Martin F.M."/>
        </authorList>
    </citation>
    <scope>NUCLEOTIDE SEQUENCE</scope>
    <source>
        <strain evidence="19">BPL690</strain>
    </source>
</reference>
<dbReference type="PROSITE" id="PS50084">
    <property type="entry name" value="KH_TYPE_1"/>
    <property type="match status" value="1"/>
</dbReference>